<organism evidence="12 13">
    <name type="scientific">Variovorax humicola</name>
    <dbReference type="NCBI Taxonomy" id="1769758"/>
    <lineage>
        <taxon>Bacteria</taxon>
        <taxon>Pseudomonadati</taxon>
        <taxon>Pseudomonadota</taxon>
        <taxon>Betaproteobacteria</taxon>
        <taxon>Burkholderiales</taxon>
        <taxon>Comamonadaceae</taxon>
        <taxon>Variovorax</taxon>
    </lineage>
</organism>
<dbReference type="Proteomes" id="UP001363010">
    <property type="component" value="Unassembled WGS sequence"/>
</dbReference>
<dbReference type="PIRSF" id="PIRSF005572">
    <property type="entry name" value="NifS"/>
    <property type="match status" value="1"/>
</dbReference>
<dbReference type="PROSITE" id="PS00595">
    <property type="entry name" value="AA_TRANSFER_CLASS_5"/>
    <property type="match status" value="1"/>
</dbReference>
<keyword evidence="6" id="KW-0663">Pyridoxal phosphate</keyword>
<name>A0ABU8W2R9_9BURK</name>
<keyword evidence="8" id="KW-0411">Iron-sulfur</keyword>
<evidence type="ECO:0000256" key="10">
    <source>
        <dbReference type="RuleBase" id="RU004504"/>
    </source>
</evidence>
<comment type="similarity">
    <text evidence="2">Belongs to the class-V pyridoxal-phosphate-dependent aminotransferase family. NifS/IscS subfamily.</text>
</comment>
<feature type="domain" description="Aminotransferase class V" evidence="11">
    <location>
        <begin position="3"/>
        <end position="373"/>
    </location>
</feature>
<evidence type="ECO:0000259" key="11">
    <source>
        <dbReference type="Pfam" id="PF00266"/>
    </source>
</evidence>
<comment type="catalytic activity">
    <reaction evidence="9">
        <text>(sulfur carrier)-H + L-cysteine = (sulfur carrier)-SH + L-alanine</text>
        <dbReference type="Rhea" id="RHEA:43892"/>
        <dbReference type="Rhea" id="RHEA-COMP:14737"/>
        <dbReference type="Rhea" id="RHEA-COMP:14739"/>
        <dbReference type="ChEBI" id="CHEBI:29917"/>
        <dbReference type="ChEBI" id="CHEBI:35235"/>
        <dbReference type="ChEBI" id="CHEBI:57972"/>
        <dbReference type="ChEBI" id="CHEBI:64428"/>
        <dbReference type="EC" id="2.8.1.7"/>
    </reaction>
</comment>
<dbReference type="RefSeq" id="WP_340364702.1">
    <property type="nucleotide sequence ID" value="NZ_JBBKZV010000009.1"/>
</dbReference>
<comment type="cofactor">
    <cofactor evidence="1 10">
        <name>pyridoxal 5'-phosphate</name>
        <dbReference type="ChEBI" id="CHEBI:597326"/>
    </cofactor>
</comment>
<evidence type="ECO:0000256" key="3">
    <source>
        <dbReference type="ARBA" id="ARBA00012239"/>
    </source>
</evidence>
<dbReference type="EMBL" id="JBBKZV010000009">
    <property type="protein sequence ID" value="MEJ8823672.1"/>
    <property type="molecule type" value="Genomic_DNA"/>
</dbReference>
<dbReference type="InterPro" id="IPR020578">
    <property type="entry name" value="Aminotrans_V_PyrdxlP_BS"/>
</dbReference>
<dbReference type="InterPro" id="IPR015424">
    <property type="entry name" value="PyrdxlP-dep_Trfase"/>
</dbReference>
<dbReference type="Gene3D" id="3.40.640.10">
    <property type="entry name" value="Type I PLP-dependent aspartate aminotransferase-like (Major domain)"/>
    <property type="match status" value="1"/>
</dbReference>
<evidence type="ECO:0000256" key="1">
    <source>
        <dbReference type="ARBA" id="ARBA00001933"/>
    </source>
</evidence>
<evidence type="ECO:0000313" key="12">
    <source>
        <dbReference type="EMBL" id="MEJ8823672.1"/>
    </source>
</evidence>
<sequence length="391" mass="41483">MAVYLDYNATTPIDPEAAQVVAACLQSNFGNPSSRDHRFGWDAAEALEDARDDIADCVGATPRGLVFTSGATESLNTALRGFVGFDGWAGKKILVGASEHSAVLETCHWLSRRTGVEVELLAVDAQGRLDLQRLRDTLRAEGGAKSVLVALMAANNETGVLHPVKQIAAIVHDAGAILLCDLTQAVGKVEVDLTSAGIDLAAFCAHKVYGPKGVGALWISPRLEERDMRWQFEPLLLGGPQESSRRGGTVNVAGALGFARACRNTIDVLPVDRPRIQALRNHFEAVVLEAIPGAQVNCLHSPRLPNTTSLCIRGVSARALVRDMPDVAVSTGSACASARREPSHVLRAIGLSELEADACLRVSLGRPTVIGDIECALAQIAASVRRLRVAA</sequence>
<evidence type="ECO:0000256" key="4">
    <source>
        <dbReference type="ARBA" id="ARBA00022679"/>
    </source>
</evidence>
<evidence type="ECO:0000256" key="8">
    <source>
        <dbReference type="ARBA" id="ARBA00023014"/>
    </source>
</evidence>
<reference evidence="12 13" key="1">
    <citation type="submission" date="2024-03" db="EMBL/GenBank/DDBJ databases">
        <title>Novel species of the genus Variovorax.</title>
        <authorList>
            <person name="Liu Q."/>
            <person name="Xin Y.-H."/>
        </authorList>
    </citation>
    <scope>NUCLEOTIDE SEQUENCE [LARGE SCALE GENOMIC DNA]</scope>
    <source>
        <strain evidence="12 13">KACC 18501</strain>
    </source>
</reference>
<dbReference type="SUPFAM" id="SSF53383">
    <property type="entry name" value="PLP-dependent transferases"/>
    <property type="match status" value="1"/>
</dbReference>
<evidence type="ECO:0000256" key="7">
    <source>
        <dbReference type="ARBA" id="ARBA00023004"/>
    </source>
</evidence>
<dbReference type="EC" id="2.8.1.7" evidence="3"/>
<keyword evidence="13" id="KW-1185">Reference proteome</keyword>
<dbReference type="InterPro" id="IPR016454">
    <property type="entry name" value="Cysteine_dSase"/>
</dbReference>
<dbReference type="PANTHER" id="PTHR11601:SF34">
    <property type="entry name" value="CYSTEINE DESULFURASE"/>
    <property type="match status" value="1"/>
</dbReference>
<protein>
    <recommendedName>
        <fullName evidence="3">cysteine desulfurase</fullName>
        <ecNumber evidence="3">2.8.1.7</ecNumber>
    </recommendedName>
</protein>
<evidence type="ECO:0000256" key="6">
    <source>
        <dbReference type="ARBA" id="ARBA00022898"/>
    </source>
</evidence>
<proteinExistence type="inferred from homology"/>
<dbReference type="Gene3D" id="3.90.1150.10">
    <property type="entry name" value="Aspartate Aminotransferase, domain 1"/>
    <property type="match status" value="1"/>
</dbReference>
<comment type="caution">
    <text evidence="12">The sequence shown here is derived from an EMBL/GenBank/DDBJ whole genome shotgun (WGS) entry which is preliminary data.</text>
</comment>
<evidence type="ECO:0000256" key="2">
    <source>
        <dbReference type="ARBA" id="ARBA00006490"/>
    </source>
</evidence>
<evidence type="ECO:0000256" key="9">
    <source>
        <dbReference type="ARBA" id="ARBA00050776"/>
    </source>
</evidence>
<dbReference type="InterPro" id="IPR015422">
    <property type="entry name" value="PyrdxlP-dep_Trfase_small"/>
</dbReference>
<gene>
    <name evidence="12" type="ORF">WKW80_16790</name>
</gene>
<keyword evidence="7" id="KW-0408">Iron</keyword>
<dbReference type="Pfam" id="PF00266">
    <property type="entry name" value="Aminotran_5"/>
    <property type="match status" value="1"/>
</dbReference>
<accession>A0ABU8W2R9</accession>
<dbReference type="InterPro" id="IPR015421">
    <property type="entry name" value="PyrdxlP-dep_Trfase_major"/>
</dbReference>
<keyword evidence="5" id="KW-0479">Metal-binding</keyword>
<dbReference type="PANTHER" id="PTHR11601">
    <property type="entry name" value="CYSTEINE DESULFURYLASE FAMILY MEMBER"/>
    <property type="match status" value="1"/>
</dbReference>
<keyword evidence="4" id="KW-0808">Transferase</keyword>
<evidence type="ECO:0000313" key="13">
    <source>
        <dbReference type="Proteomes" id="UP001363010"/>
    </source>
</evidence>
<dbReference type="InterPro" id="IPR000192">
    <property type="entry name" value="Aminotrans_V_dom"/>
</dbReference>
<evidence type="ECO:0000256" key="5">
    <source>
        <dbReference type="ARBA" id="ARBA00022723"/>
    </source>
</evidence>